<dbReference type="Pfam" id="PF17164">
    <property type="entry name" value="DUF5122"/>
    <property type="match status" value="9"/>
</dbReference>
<reference evidence="1 2" key="1">
    <citation type="journal article" date="2013" name="Genome Announc.">
        <title>Draft Genome Sequence of the Psychrophilic and Alkaliphilic Rhodonellum psychrophilum Strain GCM71T.</title>
        <authorList>
            <person name="Hauptmann A.L."/>
            <person name="Glaring M.A."/>
            <person name="Hallin P.F."/>
            <person name="Prieme A."/>
            <person name="Stougaard P."/>
        </authorList>
    </citation>
    <scope>NUCLEOTIDE SEQUENCE [LARGE SCALE GENOMIC DNA]</scope>
    <source>
        <strain evidence="1 2">GCM71</strain>
    </source>
</reference>
<dbReference type="eggNOG" id="COG4733">
    <property type="taxonomic scope" value="Bacteria"/>
</dbReference>
<keyword evidence="2" id="KW-1185">Reference proteome</keyword>
<dbReference type="SUPFAM" id="SSF50965">
    <property type="entry name" value="Galactose oxidase, central domain"/>
    <property type="match status" value="1"/>
</dbReference>
<name>U5BU53_9BACT</name>
<organism evidence="1 2">
    <name type="scientific">Rhodonellum psychrophilum GCM71 = DSM 17998</name>
    <dbReference type="NCBI Taxonomy" id="1123057"/>
    <lineage>
        <taxon>Bacteria</taxon>
        <taxon>Pseudomonadati</taxon>
        <taxon>Bacteroidota</taxon>
        <taxon>Cytophagia</taxon>
        <taxon>Cytophagales</taxon>
        <taxon>Cytophagaceae</taxon>
        <taxon>Rhodonellum</taxon>
    </lineage>
</organism>
<dbReference type="InterPro" id="IPR013431">
    <property type="entry name" value="Delta_60_rpt"/>
</dbReference>
<dbReference type="EMBL" id="AWXR01000171">
    <property type="protein sequence ID" value="ERM80121.1"/>
    <property type="molecule type" value="Genomic_DNA"/>
</dbReference>
<dbReference type="PANTHER" id="PTHR42754">
    <property type="entry name" value="ENDOGLUCANASE"/>
    <property type="match status" value="1"/>
</dbReference>
<dbReference type="OrthoDB" id="9805017at2"/>
<dbReference type="NCBIfam" id="TIGR02608">
    <property type="entry name" value="delta_60_rpt"/>
    <property type="match status" value="8"/>
</dbReference>
<evidence type="ECO:0000313" key="2">
    <source>
        <dbReference type="Proteomes" id="UP000016843"/>
    </source>
</evidence>
<feature type="non-terminal residue" evidence="1">
    <location>
        <position position="414"/>
    </location>
</feature>
<accession>U5BU53</accession>
<dbReference type="PANTHER" id="PTHR42754:SF1">
    <property type="entry name" value="LIPOPROTEIN"/>
    <property type="match status" value="1"/>
</dbReference>
<feature type="non-terminal residue" evidence="1">
    <location>
        <position position="1"/>
    </location>
</feature>
<dbReference type="AlphaFoldDB" id="U5BU53"/>
<evidence type="ECO:0008006" key="3">
    <source>
        <dbReference type="Google" id="ProtNLM"/>
    </source>
</evidence>
<dbReference type="Proteomes" id="UP000016843">
    <property type="component" value="Unassembled WGS sequence"/>
</dbReference>
<proteinExistence type="predicted"/>
<protein>
    <recommendedName>
        <fullName evidence="3">Delta-60 repeat protein</fullName>
    </recommendedName>
</protein>
<gene>
    <name evidence="1" type="ORF">P872_12250</name>
</gene>
<evidence type="ECO:0000313" key="1">
    <source>
        <dbReference type="EMBL" id="ERM80121.1"/>
    </source>
</evidence>
<dbReference type="InterPro" id="IPR011043">
    <property type="entry name" value="Gal_Oxase/kelch_b-propeller"/>
</dbReference>
<dbReference type="Gene3D" id="2.80.10.50">
    <property type="match status" value="4"/>
</dbReference>
<sequence>IARLNADGSLDAGFSLGTGANDRIFTASVQSNGTIIIGGSFTFYNGTAINRIARLNTDGSLDTGFNTNTGANAQVFAASIQPSGKIIIGGHFTSYNGTNINHIARLNVDGSLDTGFNSGTGPNNSVSKIFLQPNGKLIIIGLFTSYNGTEIKGIARLNADGSLDTSFNPVLGSYASIMTVAFQPDGKLIIVGSFTFFNDSKINYIARLNSDGSLDSEYNTGTGTSNTILTAFIQPDGKLVIGGQFTFYNGIAVKPIVRLNVDGTLDTDFNPEIGMINSIMTAILQPGGKIIIKGNFISLGTVTRRIARLNADGSLDTSFNDGTGPNQRVFTVTLQPDGKLLVGGDFTSYNGIALNHIARLNTDGSIDSTFNPGTGSNNTVRTAVLQPDGKIIIGGDFTSYDNVSRVRINRLLNS</sequence>
<dbReference type="RefSeq" id="WP_022582418.1">
    <property type="nucleotide sequence ID" value="NZ_AWXR01000171.1"/>
</dbReference>
<comment type="caution">
    <text evidence="1">The sequence shown here is derived from an EMBL/GenBank/DDBJ whole genome shotgun (WGS) entry which is preliminary data.</text>
</comment>